<dbReference type="CDD" id="cd18787">
    <property type="entry name" value="SF2_C_DEAD"/>
    <property type="match status" value="1"/>
</dbReference>
<dbReference type="InterPro" id="IPR001650">
    <property type="entry name" value="Helicase_C-like"/>
</dbReference>
<dbReference type="InterPro" id="IPR005580">
    <property type="entry name" value="DbpA/CsdA_RNA-bd_dom"/>
</dbReference>
<feature type="short sequence motif" description="Q motif" evidence="6">
    <location>
        <begin position="6"/>
        <end position="34"/>
    </location>
</feature>
<dbReference type="SMART" id="SM00487">
    <property type="entry name" value="DEXDc"/>
    <property type="match status" value="1"/>
</dbReference>
<dbReference type="Proteomes" id="UP001294570">
    <property type="component" value="Unassembled WGS sequence"/>
</dbReference>
<evidence type="ECO:0000256" key="3">
    <source>
        <dbReference type="ARBA" id="ARBA00022801"/>
    </source>
</evidence>
<evidence type="ECO:0000313" key="13">
    <source>
        <dbReference type="Proteomes" id="UP001294570"/>
    </source>
</evidence>
<dbReference type="Pfam" id="PF00271">
    <property type="entry name" value="Helicase_C"/>
    <property type="match status" value="1"/>
</dbReference>
<evidence type="ECO:0000259" key="10">
    <source>
        <dbReference type="PROSITE" id="PS51194"/>
    </source>
</evidence>
<evidence type="ECO:0000256" key="6">
    <source>
        <dbReference type="PROSITE-ProRule" id="PRU00552"/>
    </source>
</evidence>
<evidence type="ECO:0000256" key="8">
    <source>
        <dbReference type="SAM" id="MobiDB-lite"/>
    </source>
</evidence>
<organism evidence="12 13">
    <name type="scientific">Denitrificimonas halotolerans</name>
    <dbReference type="NCBI Taxonomy" id="3098930"/>
    <lineage>
        <taxon>Bacteria</taxon>
        <taxon>Pseudomonadati</taxon>
        <taxon>Pseudomonadota</taxon>
        <taxon>Gammaproteobacteria</taxon>
        <taxon>Pseudomonadales</taxon>
        <taxon>Pseudomonadaceae</taxon>
        <taxon>Denitrificimonas</taxon>
    </lineage>
</organism>
<evidence type="ECO:0000256" key="2">
    <source>
        <dbReference type="ARBA" id="ARBA00022741"/>
    </source>
</evidence>
<gene>
    <name evidence="12" type="ORF">TOI97_05630</name>
</gene>
<dbReference type="EC" id="3.6.4.13" evidence="1"/>
<dbReference type="PANTHER" id="PTHR47963:SF8">
    <property type="entry name" value="ATP-DEPENDENT RNA HELICASE DEAD"/>
    <property type="match status" value="1"/>
</dbReference>
<evidence type="ECO:0000313" key="12">
    <source>
        <dbReference type="EMBL" id="MDY7219052.1"/>
    </source>
</evidence>
<feature type="domain" description="Helicase ATP-binding" evidence="9">
    <location>
        <begin position="37"/>
        <end position="208"/>
    </location>
</feature>
<dbReference type="InterPro" id="IPR044742">
    <property type="entry name" value="DEAD/DEAH_RhlB"/>
</dbReference>
<dbReference type="RefSeq" id="WP_321553147.1">
    <property type="nucleotide sequence ID" value="NZ_JAXIVU010000005.1"/>
</dbReference>
<dbReference type="InterPro" id="IPR014014">
    <property type="entry name" value="RNA_helicase_DEAD_Q_motif"/>
</dbReference>
<dbReference type="Gene3D" id="3.30.70.330">
    <property type="match status" value="1"/>
</dbReference>
<dbReference type="Pfam" id="PF00270">
    <property type="entry name" value="DEAD"/>
    <property type="match status" value="1"/>
</dbReference>
<protein>
    <recommendedName>
        <fullName evidence="1">RNA helicase</fullName>
        <ecNumber evidence="1">3.6.4.13</ecNumber>
    </recommendedName>
</protein>
<dbReference type="Gene3D" id="3.40.50.300">
    <property type="entry name" value="P-loop containing nucleotide triphosphate hydrolases"/>
    <property type="match status" value="2"/>
</dbReference>
<dbReference type="PROSITE" id="PS00039">
    <property type="entry name" value="DEAD_ATP_HELICASE"/>
    <property type="match status" value="1"/>
</dbReference>
<evidence type="ECO:0000256" key="5">
    <source>
        <dbReference type="ARBA" id="ARBA00022840"/>
    </source>
</evidence>
<dbReference type="InterPro" id="IPR000629">
    <property type="entry name" value="RNA-helicase_DEAD-box_CS"/>
</dbReference>
<evidence type="ECO:0000256" key="4">
    <source>
        <dbReference type="ARBA" id="ARBA00022806"/>
    </source>
</evidence>
<keyword evidence="4 7" id="KW-0347">Helicase</keyword>
<dbReference type="PANTHER" id="PTHR47963">
    <property type="entry name" value="DEAD-BOX ATP-DEPENDENT RNA HELICASE 47, MITOCHONDRIAL"/>
    <property type="match status" value="1"/>
</dbReference>
<keyword evidence="13" id="KW-1185">Reference proteome</keyword>
<dbReference type="InterPro" id="IPR014001">
    <property type="entry name" value="Helicase_ATP-bd"/>
</dbReference>
<feature type="compositionally biased region" description="Basic and acidic residues" evidence="8">
    <location>
        <begin position="451"/>
        <end position="471"/>
    </location>
</feature>
<dbReference type="InterPro" id="IPR012677">
    <property type="entry name" value="Nucleotide-bd_a/b_plait_sf"/>
</dbReference>
<dbReference type="PROSITE" id="PS51192">
    <property type="entry name" value="HELICASE_ATP_BIND_1"/>
    <property type="match status" value="1"/>
</dbReference>
<sequence length="557" mass="60986">MTQETSSFADLGILPSILNAITAAGYEEPSPIQIQSIPLILAGHDMIGQAQTGTGKTAAFALPILTRIDPARREPQVLVLAPTRELALQVATAFETFSAQMPGVKVVAIYGGAPMGPQLKAIRQGAQVIVATPGRLVDHLSRNGGLLSTIKYLVLDEADEMLKLGFMDDLEIIFNAMPDERQTVLFSATLPASIRGIAEKHLRQPKQVKIASKTQTVARIDQAHLMVHADQKVNAVLRLLEVEDFDAMIGFVRTKQATLDMASALEAKGYKVAALNGDIAQNQRERVIESLKDGRLNIVIATDVAARGLDVPRITHVFNIDMPYDPESYVHRIGRTGRAGRDGRALLLVTPRERRMLQVIERVTGQKVAEVSLPDAKNILQARIRRLTQDLTPRVKDKAQQNPELLAHLMTALNCSAEDLALALLAKATEGQAFTLDGVEREQPVIIPRGRGSEDRGSRAGRDGGERRERRAPLALSEGKVRCRTALGNRDGVAARNLLGAILNEGGLNRDAIGRIQIRETFSLVELPEEGLERLLSKLKDTRVVGKPLKLRRYRED</sequence>
<reference evidence="12 13" key="1">
    <citation type="submission" date="2023-12" db="EMBL/GenBank/DDBJ databases">
        <title>Denitrificimonas halotolerans sp. nov.,a novel species isolated from landfill leachate.</title>
        <authorList>
            <person name="Wang S."/>
        </authorList>
    </citation>
    <scope>NUCLEOTIDE SEQUENCE [LARGE SCALE GENOMIC DNA]</scope>
    <source>
        <strain evidence="12 13">JX-1</strain>
    </source>
</reference>
<dbReference type="PROSITE" id="PS51195">
    <property type="entry name" value="Q_MOTIF"/>
    <property type="match status" value="1"/>
</dbReference>
<proteinExistence type="inferred from homology"/>
<name>A0ABU5GPX7_9GAMM</name>
<feature type="domain" description="DEAD-box RNA helicase Q" evidence="11">
    <location>
        <begin position="6"/>
        <end position="34"/>
    </location>
</feature>
<feature type="domain" description="Helicase C-terminal" evidence="10">
    <location>
        <begin position="232"/>
        <end position="379"/>
    </location>
</feature>
<dbReference type="EMBL" id="JAXIVU010000005">
    <property type="protein sequence ID" value="MDY7219052.1"/>
    <property type="molecule type" value="Genomic_DNA"/>
</dbReference>
<accession>A0ABU5GPX7</accession>
<evidence type="ECO:0000256" key="1">
    <source>
        <dbReference type="ARBA" id="ARBA00012552"/>
    </source>
</evidence>
<dbReference type="PROSITE" id="PS51194">
    <property type="entry name" value="HELICASE_CTER"/>
    <property type="match status" value="1"/>
</dbReference>
<dbReference type="GO" id="GO:0004386">
    <property type="term" value="F:helicase activity"/>
    <property type="evidence" value="ECO:0007669"/>
    <property type="project" value="UniProtKB-KW"/>
</dbReference>
<comment type="caution">
    <text evidence="12">The sequence shown here is derived from an EMBL/GenBank/DDBJ whole genome shotgun (WGS) entry which is preliminary data.</text>
</comment>
<keyword evidence="5 7" id="KW-0067">ATP-binding</keyword>
<dbReference type="InterPro" id="IPR027417">
    <property type="entry name" value="P-loop_NTPase"/>
</dbReference>
<dbReference type="Pfam" id="PF03880">
    <property type="entry name" value="DbpA"/>
    <property type="match status" value="1"/>
</dbReference>
<feature type="region of interest" description="Disordered" evidence="8">
    <location>
        <begin position="448"/>
        <end position="471"/>
    </location>
</feature>
<evidence type="ECO:0000259" key="9">
    <source>
        <dbReference type="PROSITE" id="PS51192"/>
    </source>
</evidence>
<comment type="similarity">
    <text evidence="7">Belongs to the DEAD box helicase family.</text>
</comment>
<keyword evidence="2 7" id="KW-0547">Nucleotide-binding</keyword>
<dbReference type="InterPro" id="IPR050547">
    <property type="entry name" value="DEAD_box_RNA_helicases"/>
</dbReference>
<keyword evidence="3 7" id="KW-0378">Hydrolase</keyword>
<dbReference type="InterPro" id="IPR011545">
    <property type="entry name" value="DEAD/DEAH_box_helicase_dom"/>
</dbReference>
<dbReference type="SMART" id="SM00490">
    <property type="entry name" value="HELICc"/>
    <property type="match status" value="1"/>
</dbReference>
<dbReference type="CDD" id="cd00268">
    <property type="entry name" value="DEADc"/>
    <property type="match status" value="1"/>
</dbReference>
<dbReference type="SUPFAM" id="SSF52540">
    <property type="entry name" value="P-loop containing nucleoside triphosphate hydrolases"/>
    <property type="match status" value="1"/>
</dbReference>
<evidence type="ECO:0000256" key="7">
    <source>
        <dbReference type="RuleBase" id="RU000492"/>
    </source>
</evidence>
<evidence type="ECO:0000259" key="11">
    <source>
        <dbReference type="PROSITE" id="PS51195"/>
    </source>
</evidence>